<proteinExistence type="predicted"/>
<dbReference type="SUPFAM" id="SSF51735">
    <property type="entry name" value="NAD(P)-binding Rossmann-fold domains"/>
    <property type="match status" value="1"/>
</dbReference>
<organism evidence="3 4">
    <name type="scientific">Mythimna separata</name>
    <name type="common">Oriental armyworm</name>
    <name type="synonym">Pseudaletia separata</name>
    <dbReference type="NCBI Taxonomy" id="271217"/>
    <lineage>
        <taxon>Eukaryota</taxon>
        <taxon>Metazoa</taxon>
        <taxon>Ecdysozoa</taxon>
        <taxon>Arthropoda</taxon>
        <taxon>Hexapoda</taxon>
        <taxon>Insecta</taxon>
        <taxon>Pterygota</taxon>
        <taxon>Neoptera</taxon>
        <taxon>Endopterygota</taxon>
        <taxon>Lepidoptera</taxon>
        <taxon>Glossata</taxon>
        <taxon>Ditrysia</taxon>
        <taxon>Noctuoidea</taxon>
        <taxon>Noctuidae</taxon>
        <taxon>Noctuinae</taxon>
        <taxon>Hadenini</taxon>
        <taxon>Mythimna</taxon>
    </lineage>
</organism>
<dbReference type="EMBL" id="JARGEI010000003">
    <property type="protein sequence ID" value="KAJ8734260.1"/>
    <property type="molecule type" value="Genomic_DNA"/>
</dbReference>
<dbReference type="AlphaFoldDB" id="A0AAD8DZB6"/>
<dbReference type="PANTHER" id="PTHR43157:SF31">
    <property type="entry name" value="PHOSPHATIDYLINOSITOL-GLYCAN BIOSYNTHESIS CLASS F PROTEIN"/>
    <property type="match status" value="1"/>
</dbReference>
<accession>A0AAD8DZB6</accession>
<name>A0AAD8DZB6_MYTSE</name>
<evidence type="ECO:0000256" key="2">
    <source>
        <dbReference type="SAM" id="Phobius"/>
    </source>
</evidence>
<sequence length="335" mass="37612">MVPSTAVYVAAVPISVIVALGLLRKWRSRKWATCASNTCLRGKTFLITGANCGIGYETAKTIVRRKGRVIFACRDIVKAKEAIANIRKEQPNGGEMIPMQLDLASFESIENFVEVVKKGFNKIDVLINNAGVVVPLNQDLKTKEGFEIHFGVNHLGHFYLTNLLLDHLKRATPSRIVVLSSTLHERGKIDFDDLNLRKQIEEAKKRGGSPRHNPGYCNSKLMNAYFAKGLACNLRNTGIDVNMVCPGFCATNLFRHSIKWYHYILMAPILIAFMKTAKQGSETVVFCATDHSIEGKTGKFYRDCEEYTSKHEFDKEVEAKLWSVSEELVKARKPL</sequence>
<protein>
    <submittedName>
        <fullName evidence="3">Uncharacterized protein</fullName>
    </submittedName>
</protein>
<evidence type="ECO:0000313" key="4">
    <source>
        <dbReference type="Proteomes" id="UP001231518"/>
    </source>
</evidence>
<dbReference type="GO" id="GO:0016491">
    <property type="term" value="F:oxidoreductase activity"/>
    <property type="evidence" value="ECO:0007669"/>
    <property type="project" value="UniProtKB-KW"/>
</dbReference>
<dbReference type="InterPro" id="IPR036291">
    <property type="entry name" value="NAD(P)-bd_dom_sf"/>
</dbReference>
<keyword evidence="4" id="KW-1185">Reference proteome</keyword>
<dbReference type="Pfam" id="PF00106">
    <property type="entry name" value="adh_short"/>
    <property type="match status" value="2"/>
</dbReference>
<keyword evidence="2" id="KW-0472">Membrane</keyword>
<dbReference type="Gene3D" id="3.40.50.720">
    <property type="entry name" value="NAD(P)-binding Rossmann-like Domain"/>
    <property type="match status" value="1"/>
</dbReference>
<dbReference type="PANTHER" id="PTHR43157">
    <property type="entry name" value="PHOSPHATIDYLINOSITOL-GLYCAN BIOSYNTHESIS CLASS F PROTEIN-RELATED"/>
    <property type="match status" value="1"/>
</dbReference>
<feature type="transmembrane region" description="Helical" evidence="2">
    <location>
        <begin position="6"/>
        <end position="23"/>
    </location>
</feature>
<dbReference type="PRINTS" id="PR00081">
    <property type="entry name" value="GDHRDH"/>
</dbReference>
<reference evidence="3" key="1">
    <citation type="submission" date="2023-03" db="EMBL/GenBank/DDBJ databases">
        <title>Chromosome-level genomes of two armyworms, Mythimna separata and Mythimna loreyi, provide insights into the biosynthesis and reception of sex pheromones.</title>
        <authorList>
            <person name="Zhao H."/>
        </authorList>
    </citation>
    <scope>NUCLEOTIDE SEQUENCE</scope>
    <source>
        <strain evidence="3">BeijingLab</strain>
        <tissue evidence="3">Pupa</tissue>
    </source>
</reference>
<evidence type="ECO:0000313" key="3">
    <source>
        <dbReference type="EMBL" id="KAJ8734260.1"/>
    </source>
</evidence>
<evidence type="ECO:0000256" key="1">
    <source>
        <dbReference type="ARBA" id="ARBA00023002"/>
    </source>
</evidence>
<dbReference type="CDD" id="cd05327">
    <property type="entry name" value="retinol-DH_like_SDR_c_like"/>
    <property type="match status" value="1"/>
</dbReference>
<keyword evidence="1" id="KW-0560">Oxidoreductase</keyword>
<dbReference type="InterPro" id="IPR002347">
    <property type="entry name" value="SDR_fam"/>
</dbReference>
<keyword evidence="2" id="KW-1133">Transmembrane helix</keyword>
<keyword evidence="2" id="KW-0812">Transmembrane</keyword>
<gene>
    <name evidence="3" type="ORF">PYW07_014811</name>
</gene>
<dbReference type="Proteomes" id="UP001231518">
    <property type="component" value="Chromosome 5"/>
</dbReference>
<comment type="caution">
    <text evidence="3">The sequence shown here is derived from an EMBL/GenBank/DDBJ whole genome shotgun (WGS) entry which is preliminary data.</text>
</comment>